<proteinExistence type="predicted"/>
<dbReference type="InParanoid" id="A0A1B7MS96"/>
<dbReference type="InterPro" id="IPR046541">
    <property type="entry name" value="DUF6606"/>
</dbReference>
<evidence type="ECO:0000259" key="8">
    <source>
        <dbReference type="Pfam" id="PF12359"/>
    </source>
</evidence>
<dbReference type="InterPro" id="IPR051346">
    <property type="entry name" value="OTU_Deubiquitinase"/>
</dbReference>
<protein>
    <recommendedName>
        <fullName evidence="2">ubiquitinyl hydrolase 1</fullName>
        <ecNumber evidence="2">3.4.19.12</ecNumber>
    </recommendedName>
</protein>
<dbReference type="STRING" id="1314800.A0A1B7MS96"/>
<name>A0A1B7MS96_9AGAM</name>
<feature type="domain" description="DUF3638" evidence="7">
    <location>
        <begin position="1964"/>
        <end position="2187"/>
    </location>
</feature>
<evidence type="ECO:0000259" key="9">
    <source>
        <dbReference type="Pfam" id="PF20255"/>
    </source>
</evidence>
<dbReference type="EMBL" id="KV448498">
    <property type="protein sequence ID" value="OAX35471.1"/>
    <property type="molecule type" value="Genomic_DNA"/>
</dbReference>
<dbReference type="Pfam" id="PF12340">
    <property type="entry name" value="DUF3638"/>
    <property type="match status" value="1"/>
</dbReference>
<sequence>MSLSDSDSPEETPAVVLEYIITHLFCPIKLPQHDDYAAHSDHALLDVVLGSARNFVSFLPNSDQEQWGSLLKMLENLGVTTTSPSLSKDIESQIGSMRAGDILAYVIRAQNAAVVIRRFDIETIFESFEISPPAPTVMEAKGKLLCSYPGPAIVVPNSVVDNPTFPPELANFLAHMNDDVLDTASVTTKARSEVLGEDDTAHPRYITELLTGFLRAFGKPADIHRIRKRIGDDVLCSNANRPWRRSPLWLVIRVVLQTSLERTSLGRKGYKFFVASLMKDLVSEALRADLSSDLLYFMSAKITRRLIKLQAEDELLAMVMHKATEDIKDRLELRWKSVQAAQAESPHWDNSEVDIARDTRLSLAKSKEYIAGVLHHTHFHSIAPDPHITHCRRGSLSDFLGSDSSFFENAYAEDPLLALSDFECAIERDIDGWVDCAVNSDAARIEAACLIIQACGTNYSTKAQLCYSKNPENMSVMLLTLFELWVALDKLVVKSIPLLEKYSPDVPVVIFDRLLLQKAASIERLNLLQRHVATRIRDATFDFSVFSDSADENTFAMRYYDQSEELKSYRSRIEYDADAERTKRIAELREKRDKYKRLTNEIDALTCDIYTTPRGQRKHRWNCPRCEKQKERSNLAIEVHEWPLPKNGYRAAVVIFELRAPVTFKIWRSFTVHFFQDICAAAIQPVESATQYELLTHYESLSPYCVKHPRQRITLGFKKTSLLTSRPRVRSLPCTERDICVDNGMDFHLYDTVKHVLVSSSFRKIDISSLCTHDLPPGSYHGLQRYLSSTQHTSNEVLANQATCHTDLTLHEFIAFGSLRSGSLLQWINILRELRARMLTFRDPAVYLLLLQAAWQVGELSEDGSRAWHDELRVSEFGHTLINELQSLRSSVEANWLEGITMATISALASRLLSSAEDSGVIQQTYSLLQAVRNATFKWVQELSNTLQGALDESSRRECQARVRDMAAICRSTYDVGPDDIDKLLLSPHDLEVLVYCAVTVRDNIPSDLSTLPSISRLLLERDRRLSHFLESYFRRCVEDDQAGLDWAMKRLWHSYRRHTRWTVLESPNSRWLRCDTAPPDSPSYQTILFDMLTGRLLVDGKSLTRLRDCFTRHPSYVVLFGHQVLDVFPTKEPGMEFATKAFKIHGSQLEIFFGMRGGEVVIRSQRENGHLLELIPPEKLELDIPAMLVDDHVHWLNLTTLAIEFRPVETRWESSNKNWVLQFAEGGQSVAQRGQSILFDICSPTFRKISETLSPLEDSRYLVVTRRPHAGQTVVHVDLPRFGLSFFTDGDGELHSHDQRDMVIDENQLTGTMIGLVNQLVLRPKNRQTYKFNDRRVIIPQGDVMVEPRGHHVQVTIHPSPDQARRRYHWYTVDTELCRLAGTVGLTNKLYKAYLHAVCSAHIPDPLTKRTGVEEALYLLQSASSYSFMELAPFDCELLASLGSLTVDRTWLKTGMQEVHWRPELSSYVQSCAFYHAARNIVQYAQRLQVLSETPITVCPDFPVREESLLQRASQRSIVFYSRDFVDSFYPSESLSSEYLARDVIRYSDGEQRAFDCASMVRDWSVTLEPCRALYDIFCQWKKVVSGETRDVSLRYDRDWLNPDLATRWMSVYELCHHTDRETHTFQLAFTLSAMTYSTPENMEIAATMFAFAAVPDFRAICSPGYDIYDLSLGLEPPHDLRRDVSSTTFHNSTEARYNKSNLKVTPENGYSDYYRNRCLKTYLDDVQNTLNEVRRTSTRYIKQPYAFTPSNSTVSSVATIILTEDLFRKTPPVIELLPDPLKQSQAYNPLSQKFSGGEVDSLEHVISTFAHSQSNTFGRQYAEHLDDSRKHIENQKSPVLLCSTRWTVEMLELHHMRCNKLYNNAFRRLEEHLGPSGLAEESLFNCGKWPRITVAFLLGLLASKSKIPLCDSWRTPLINFACILIRVQRSRRLLKLAVAGDHEEFLTELVNDGYRGVDDTPAYLDWLVIEAENRFLIRHMQASVAIEMISPSSGNNTALQLHMGEGKTSVIVPICCAALADGNKLVRVVVLKSLVVQMFQLLVERLGSLTNRRIFYLPFSRSLPITSEHAQTIQSLFDECKNVGGILVTQPDHILSFKLITVEQQLSPANAGPQPSTELARRLLDSQRWLDMHARDILDESDELLHVRFQLVYTMGDQRHLEGYPDRWTMTQQVMTLVARHARRLHEEFPLGVELQPGVVGGFPRFRVLCDHAGGRLVQLIANDIRDGELSNFALEHVPFHIKDAIHKCFTISAVDMQCLDQVRQYCAGSGLWNGILLIRGLLAHGTLVYALKEQRWRIDYGLDPRRTMLAVPYRAKDVPSCRAEFGHPDIAITLTCLSYYYGGLDEKQVAICFRHLLKQDNPMLEYETWIKGLSRDSLPENLRHLSGINMESTEQFTACLVPFFGRNKAIIDFYLTQIVFPKQAKEFPHKLSCCAWDLAERKCSGLPTTGFSGTNDFRYLLPSTIAQHALAHQRGTNARVLMYLLQQKNDHYDSHAADEGARELLKVIAMQSPEIRVLIDVGAQVLDLQNDELAEAWLEINQDAQAAIYFNKHDELVVRTRDQVIEPFAASCFAQQLDQCVLYLDDAHTRGTDVKLPREFRAAVTLGPKVTKDRLVQGCMRMRKLGHGHSVMFFAPQEVDRRIRDVNNKGDAEKIHVSDILVWAMTETCSEIQHRAPQWLQHGVDYNTRHGSWSSLLSNDIDPAELSRTWLQVEAKHIEQLYFQAQTSQSPTDKELLERCESLGLHIFPDNHLDEEQEREIVYEVEQVHEVERPPQVPAATHRIDEDVRYFIRTGCIPNGSSTFTAMFDTLTKTSAAFAESHLWTQDVLATRDFTATVRVDPENKTDNYIRPVNWILSSATSRVPVLVIVSPFEVNALLRDIRASKQVYLHVYTPRIVKMMKPCDNLRLYSVPSLPARWRPHETLVPQLNIFAGQLYFPHRTAYVKLCRFLGIYSTDLEDQGVFEIQSDGFMRPEDRPPAANYPNSFQQSPIPILKALLSIRRKGIGYLPTHIGKLLSARRLTNEDFEETA</sequence>
<dbReference type="SUPFAM" id="SSF52540">
    <property type="entry name" value="P-loop containing nucleoside triphosphate hydrolases"/>
    <property type="match status" value="1"/>
</dbReference>
<dbReference type="GO" id="GO:0004843">
    <property type="term" value="F:cysteine-type deubiquitinase activity"/>
    <property type="evidence" value="ECO:0007669"/>
    <property type="project" value="UniProtKB-EC"/>
</dbReference>
<keyword evidence="11" id="KW-1185">Reference proteome</keyword>
<accession>A0A1B7MS96</accession>
<dbReference type="EC" id="3.4.19.12" evidence="2"/>
<dbReference type="PANTHER" id="PTHR13367">
    <property type="entry name" value="UBIQUITIN THIOESTERASE"/>
    <property type="match status" value="1"/>
</dbReference>
<feature type="domain" description="DUF3645" evidence="8">
    <location>
        <begin position="2306"/>
        <end position="2338"/>
    </location>
</feature>
<keyword evidence="5" id="KW-0378">Hydrolase</keyword>
<evidence type="ECO:0000256" key="4">
    <source>
        <dbReference type="ARBA" id="ARBA00022786"/>
    </source>
</evidence>
<evidence type="ECO:0000256" key="1">
    <source>
        <dbReference type="ARBA" id="ARBA00000707"/>
    </source>
</evidence>
<evidence type="ECO:0000256" key="2">
    <source>
        <dbReference type="ARBA" id="ARBA00012759"/>
    </source>
</evidence>
<dbReference type="GO" id="GO:0006508">
    <property type="term" value="P:proteolysis"/>
    <property type="evidence" value="ECO:0007669"/>
    <property type="project" value="UniProtKB-KW"/>
</dbReference>
<evidence type="ECO:0000313" key="10">
    <source>
        <dbReference type="EMBL" id="OAX35471.1"/>
    </source>
</evidence>
<dbReference type="InterPro" id="IPR022099">
    <property type="entry name" value="DUF3638"/>
</dbReference>
<evidence type="ECO:0000256" key="3">
    <source>
        <dbReference type="ARBA" id="ARBA00022670"/>
    </source>
</evidence>
<dbReference type="Pfam" id="PF20255">
    <property type="entry name" value="DUF6606"/>
    <property type="match status" value="1"/>
</dbReference>
<keyword evidence="4" id="KW-0833">Ubl conjugation pathway</keyword>
<dbReference type="Proteomes" id="UP000092154">
    <property type="component" value="Unassembled WGS sequence"/>
</dbReference>
<dbReference type="OrthoDB" id="3182339at2759"/>
<dbReference type="PANTHER" id="PTHR13367:SF33">
    <property type="entry name" value="P-LOOP CONTAINING NUCLEOSIDE TRIPHOSPHATE HYDROLASE PROTEIN"/>
    <property type="match status" value="1"/>
</dbReference>
<evidence type="ECO:0000259" key="7">
    <source>
        <dbReference type="Pfam" id="PF12340"/>
    </source>
</evidence>
<evidence type="ECO:0000256" key="5">
    <source>
        <dbReference type="ARBA" id="ARBA00022801"/>
    </source>
</evidence>
<dbReference type="Pfam" id="PF12359">
    <property type="entry name" value="DUF3645"/>
    <property type="match status" value="1"/>
</dbReference>
<gene>
    <name evidence="10" type="ORF">K503DRAFT_868251</name>
</gene>
<keyword evidence="6" id="KW-0788">Thiol protease</keyword>
<evidence type="ECO:0000313" key="11">
    <source>
        <dbReference type="Proteomes" id="UP000092154"/>
    </source>
</evidence>
<organism evidence="10 11">
    <name type="scientific">Rhizopogon vinicolor AM-OR11-026</name>
    <dbReference type="NCBI Taxonomy" id="1314800"/>
    <lineage>
        <taxon>Eukaryota</taxon>
        <taxon>Fungi</taxon>
        <taxon>Dikarya</taxon>
        <taxon>Basidiomycota</taxon>
        <taxon>Agaricomycotina</taxon>
        <taxon>Agaricomycetes</taxon>
        <taxon>Agaricomycetidae</taxon>
        <taxon>Boletales</taxon>
        <taxon>Suillineae</taxon>
        <taxon>Rhizopogonaceae</taxon>
        <taxon>Rhizopogon</taxon>
    </lineage>
</organism>
<reference evidence="10 11" key="1">
    <citation type="submission" date="2016-06" db="EMBL/GenBank/DDBJ databases">
        <title>Comparative genomics of the ectomycorrhizal sister species Rhizopogon vinicolor and Rhizopogon vesiculosus (Basidiomycota: Boletales) reveals a divergence of the mating type B locus.</title>
        <authorList>
            <consortium name="DOE Joint Genome Institute"/>
            <person name="Mujic A.B."/>
            <person name="Kuo A."/>
            <person name="Tritt A."/>
            <person name="Lipzen A."/>
            <person name="Chen C."/>
            <person name="Johnson J."/>
            <person name="Sharma A."/>
            <person name="Barry K."/>
            <person name="Grigoriev I.V."/>
            <person name="Spatafora J.W."/>
        </authorList>
    </citation>
    <scope>NUCLEOTIDE SEQUENCE [LARGE SCALE GENOMIC DNA]</scope>
    <source>
        <strain evidence="10 11">AM-OR11-026</strain>
    </source>
</reference>
<feature type="domain" description="DUF6606" evidence="9">
    <location>
        <begin position="20"/>
        <end position="282"/>
    </location>
</feature>
<evidence type="ECO:0000256" key="6">
    <source>
        <dbReference type="ARBA" id="ARBA00022807"/>
    </source>
</evidence>
<keyword evidence="3" id="KW-0645">Protease</keyword>
<dbReference type="InterPro" id="IPR027417">
    <property type="entry name" value="P-loop_NTPase"/>
</dbReference>
<dbReference type="InterPro" id="IPR022105">
    <property type="entry name" value="DUF3645"/>
</dbReference>
<comment type="catalytic activity">
    <reaction evidence="1">
        <text>Thiol-dependent hydrolysis of ester, thioester, amide, peptide and isopeptide bonds formed by the C-terminal Gly of ubiquitin (a 76-residue protein attached to proteins as an intracellular targeting signal).</text>
        <dbReference type="EC" id="3.4.19.12"/>
    </reaction>
</comment>